<organism evidence="1 2">
    <name type="scientific">Providencia heimbachae ATCC 35613</name>
    <dbReference type="NCBI Taxonomy" id="1354272"/>
    <lineage>
        <taxon>Bacteria</taxon>
        <taxon>Pseudomonadati</taxon>
        <taxon>Pseudomonadota</taxon>
        <taxon>Gammaproteobacteria</taxon>
        <taxon>Enterobacterales</taxon>
        <taxon>Morganellaceae</taxon>
        <taxon>Providencia</taxon>
    </lineage>
</organism>
<protein>
    <submittedName>
        <fullName evidence="1">Uncharacterized protein</fullName>
    </submittedName>
</protein>
<dbReference type="PATRIC" id="fig|1354272.4.peg.692"/>
<dbReference type="EMBL" id="LXEW01000013">
    <property type="protein sequence ID" value="OAT53994.1"/>
    <property type="molecule type" value="Genomic_DNA"/>
</dbReference>
<evidence type="ECO:0000313" key="2">
    <source>
        <dbReference type="Proteomes" id="UP000078224"/>
    </source>
</evidence>
<reference evidence="1 2" key="1">
    <citation type="submission" date="2016-04" db="EMBL/GenBank/DDBJ databases">
        <title>ATOL: Assembling a taxonomically balanced genome-scale reconstruction of the evolutionary history of the Enterobacteriaceae.</title>
        <authorList>
            <person name="Plunkett G.III."/>
            <person name="Neeno-Eckwall E.C."/>
            <person name="Glasner J.D."/>
            <person name="Perna N.T."/>
        </authorList>
    </citation>
    <scope>NUCLEOTIDE SEQUENCE [LARGE SCALE GENOMIC DNA]</scope>
    <source>
        <strain evidence="1 2">ATCC 35613</strain>
    </source>
</reference>
<comment type="caution">
    <text evidence="1">The sequence shown here is derived from an EMBL/GenBank/DDBJ whole genome shotgun (WGS) entry which is preliminary data.</text>
</comment>
<evidence type="ECO:0000313" key="1">
    <source>
        <dbReference type="EMBL" id="OAT53994.1"/>
    </source>
</evidence>
<keyword evidence="2" id="KW-1185">Reference proteome</keyword>
<sequence>MSDKKEIATLSIKISVDSTDLDKLEAQLKRIEGLMVSVGLKQPTSVGFSADKFFVTSGQVFIDESCIDKATIGKIVIQSPTTTIRAGEKQQSARAQLETSDAGKVLEQLNEAFSKSTKGSAMAQTIRINTAVDNGGLEEFKRQFEYKLSQLSAMITRTQQAIENSDKAFAASIERVCADIQSAKSGWLQ</sequence>
<name>A0A1B7K1X3_9GAMM</name>
<dbReference type="Proteomes" id="UP000078224">
    <property type="component" value="Unassembled WGS sequence"/>
</dbReference>
<dbReference type="RefSeq" id="WP_068907534.1">
    <property type="nucleotide sequence ID" value="NZ_LXEW01000013.1"/>
</dbReference>
<dbReference type="OrthoDB" id="6465873at2"/>
<gene>
    <name evidence="1" type="ORF">M998_0675</name>
</gene>
<dbReference type="AlphaFoldDB" id="A0A1B7K1X3"/>
<proteinExistence type="predicted"/>
<accession>A0A1B7K1X3</accession>